<dbReference type="GO" id="GO:0030313">
    <property type="term" value="C:cell envelope"/>
    <property type="evidence" value="ECO:0007669"/>
    <property type="project" value="TreeGrafter"/>
</dbReference>
<sequence length="434" mass="48525">MRKQRKHRRKIAYRHLRAVGVLGLSLSVLAGCSAIKVFQPEKEVLAQEQQQKSVKTWKLAKQKLGESPEQAAEFIASVQFDVLAQTEGTIEEIFKKRGDSVKEGDVILLLFSKDAKFERERLSLAVRKAEDAIQQARNNRELNRSEMQNAIQKAEHGIVDLTRARNKIKNDYEAGLAKKLQVQQAESQLSNAQMDLALLRQKLKSFEATDFLSSLQTQLKETQLNLQQFDELASGLDVKAPADGILTELQLEKGMTAGKGTKVGLIQRFDPIKIRSQLPEQAARLVRGKSELSFYLPGSAEKEKAKANISFMSSVIDPQTKGYELILEVPNGDLKFKPGMRTRIQLTSENEQVVLAIPLASIVKKVEENYVFLVTSGNSVERRKVELGRLSDDELYQEVLSGLKEGDTIVISDPNQLKDKEIVQLASAGNQAKK</sequence>
<dbReference type="Pfam" id="PF25967">
    <property type="entry name" value="RND-MFP_C"/>
    <property type="match status" value="1"/>
</dbReference>
<evidence type="ECO:0008006" key="9">
    <source>
        <dbReference type="Google" id="ProtNLM"/>
    </source>
</evidence>
<dbReference type="NCBIfam" id="TIGR01730">
    <property type="entry name" value="RND_mfp"/>
    <property type="match status" value="1"/>
</dbReference>
<evidence type="ECO:0000259" key="6">
    <source>
        <dbReference type="Pfam" id="PF25967"/>
    </source>
</evidence>
<feature type="domain" description="Multidrug resistance protein MdtA-like C-terminal permuted SH3" evidence="6">
    <location>
        <begin position="354"/>
        <end position="413"/>
    </location>
</feature>
<dbReference type="GO" id="GO:0015679">
    <property type="term" value="P:plasma membrane copper ion transport"/>
    <property type="evidence" value="ECO:0007669"/>
    <property type="project" value="TreeGrafter"/>
</dbReference>
<keyword evidence="8" id="KW-1185">Reference proteome</keyword>
<dbReference type="Proteomes" id="UP000693672">
    <property type="component" value="Unassembled WGS sequence"/>
</dbReference>
<dbReference type="InterPro" id="IPR006143">
    <property type="entry name" value="RND_pump_MFP"/>
</dbReference>
<evidence type="ECO:0000256" key="3">
    <source>
        <dbReference type="SAM" id="Coils"/>
    </source>
</evidence>
<comment type="caution">
    <text evidence="7">The sequence shown here is derived from an EMBL/GenBank/DDBJ whole genome shotgun (WGS) entry which is preliminary data.</text>
</comment>
<name>A0A916JXG7_9BACL</name>
<gene>
    <name evidence="7" type="ORF">PAESOLCIP111_01571</name>
</gene>
<dbReference type="GO" id="GO:0016020">
    <property type="term" value="C:membrane"/>
    <property type="evidence" value="ECO:0007669"/>
    <property type="project" value="InterPro"/>
</dbReference>
<dbReference type="GO" id="GO:0022857">
    <property type="term" value="F:transmembrane transporter activity"/>
    <property type="evidence" value="ECO:0007669"/>
    <property type="project" value="InterPro"/>
</dbReference>
<keyword evidence="2" id="KW-0813">Transport</keyword>
<dbReference type="PANTHER" id="PTHR30097:SF4">
    <property type="entry name" value="SLR6042 PROTEIN"/>
    <property type="match status" value="1"/>
</dbReference>
<evidence type="ECO:0000313" key="7">
    <source>
        <dbReference type="EMBL" id="CAG7613186.1"/>
    </source>
</evidence>
<dbReference type="GO" id="GO:0060003">
    <property type="term" value="P:copper ion export"/>
    <property type="evidence" value="ECO:0007669"/>
    <property type="project" value="TreeGrafter"/>
</dbReference>
<dbReference type="PANTHER" id="PTHR30097">
    <property type="entry name" value="CATION EFFLUX SYSTEM PROTEIN CUSB"/>
    <property type="match status" value="1"/>
</dbReference>
<dbReference type="InterPro" id="IPR058627">
    <property type="entry name" value="MdtA-like_C"/>
</dbReference>
<dbReference type="Pfam" id="PF25954">
    <property type="entry name" value="Beta-barrel_RND_2"/>
    <property type="match status" value="1"/>
</dbReference>
<evidence type="ECO:0000259" key="5">
    <source>
        <dbReference type="Pfam" id="PF25954"/>
    </source>
</evidence>
<comment type="similarity">
    <text evidence="1">Belongs to the membrane fusion protein (MFP) (TC 8.A.1) family.</text>
</comment>
<keyword evidence="3" id="KW-0175">Coiled coil</keyword>
<dbReference type="PROSITE" id="PS51257">
    <property type="entry name" value="PROKAR_LIPOPROTEIN"/>
    <property type="match status" value="1"/>
</dbReference>
<evidence type="ECO:0000256" key="1">
    <source>
        <dbReference type="ARBA" id="ARBA00009477"/>
    </source>
</evidence>
<feature type="domain" description="CusB-like beta-barrel" evidence="5">
    <location>
        <begin position="276"/>
        <end position="349"/>
    </location>
</feature>
<dbReference type="InterPro" id="IPR051909">
    <property type="entry name" value="MFP_Cation_Efflux"/>
</dbReference>
<feature type="coiled-coil region" evidence="3">
    <location>
        <begin position="182"/>
        <end position="232"/>
    </location>
</feature>
<evidence type="ECO:0000313" key="8">
    <source>
        <dbReference type="Proteomes" id="UP000693672"/>
    </source>
</evidence>
<feature type="signal peptide" evidence="4">
    <location>
        <begin position="1"/>
        <end position="30"/>
    </location>
</feature>
<dbReference type="RefSeq" id="WP_218091381.1">
    <property type="nucleotide sequence ID" value="NZ_CAJVAS010000005.1"/>
</dbReference>
<dbReference type="EMBL" id="CAJVAS010000005">
    <property type="protein sequence ID" value="CAG7613186.1"/>
    <property type="molecule type" value="Genomic_DNA"/>
</dbReference>
<dbReference type="InterPro" id="IPR058792">
    <property type="entry name" value="Beta-barrel_RND_2"/>
</dbReference>
<feature type="chain" id="PRO_5038569346" description="Efflux RND transporter periplasmic adaptor subunit" evidence="4">
    <location>
        <begin position="31"/>
        <end position="434"/>
    </location>
</feature>
<keyword evidence="4" id="KW-0732">Signal</keyword>
<feature type="coiled-coil region" evidence="3">
    <location>
        <begin position="119"/>
        <end position="153"/>
    </location>
</feature>
<protein>
    <recommendedName>
        <fullName evidence="9">Efflux RND transporter periplasmic adaptor subunit</fullName>
    </recommendedName>
</protein>
<accession>A0A916JXG7</accession>
<reference evidence="7" key="1">
    <citation type="submission" date="2021-06" db="EMBL/GenBank/DDBJ databases">
        <authorList>
            <person name="Criscuolo A."/>
        </authorList>
    </citation>
    <scope>NUCLEOTIDE SEQUENCE</scope>
    <source>
        <strain evidence="7">CIP111600</strain>
    </source>
</reference>
<evidence type="ECO:0000256" key="2">
    <source>
        <dbReference type="ARBA" id="ARBA00022448"/>
    </source>
</evidence>
<evidence type="ECO:0000256" key="4">
    <source>
        <dbReference type="SAM" id="SignalP"/>
    </source>
</evidence>
<dbReference type="AlphaFoldDB" id="A0A916JXG7"/>
<organism evidence="7 8">
    <name type="scientific">Paenibacillus solanacearum</name>
    <dbReference type="NCBI Taxonomy" id="2048548"/>
    <lineage>
        <taxon>Bacteria</taxon>
        <taxon>Bacillati</taxon>
        <taxon>Bacillota</taxon>
        <taxon>Bacilli</taxon>
        <taxon>Bacillales</taxon>
        <taxon>Paenibacillaceae</taxon>
        <taxon>Paenibacillus</taxon>
    </lineage>
</organism>
<proteinExistence type="inferred from homology"/>